<dbReference type="GeneID" id="20197993"/>
<reference evidence="2 4" key="2">
    <citation type="journal article" date="2013" name="Nature">
        <title>Insights into bilaterian evolution from three spiralian genomes.</title>
        <authorList>
            <person name="Simakov O."/>
            <person name="Marletaz F."/>
            <person name="Cho S.J."/>
            <person name="Edsinger-Gonzales E."/>
            <person name="Havlak P."/>
            <person name="Hellsten U."/>
            <person name="Kuo D.H."/>
            <person name="Larsson T."/>
            <person name="Lv J."/>
            <person name="Arendt D."/>
            <person name="Savage R."/>
            <person name="Osoegawa K."/>
            <person name="de Jong P."/>
            <person name="Grimwood J."/>
            <person name="Chapman J.A."/>
            <person name="Shapiro H."/>
            <person name="Aerts A."/>
            <person name="Otillar R.P."/>
            <person name="Terry A.Y."/>
            <person name="Boore J.L."/>
            <person name="Grigoriev I.V."/>
            <person name="Lindberg D.R."/>
            <person name="Seaver E.C."/>
            <person name="Weisblat D.A."/>
            <person name="Putnam N.H."/>
            <person name="Rokhsar D.S."/>
        </authorList>
    </citation>
    <scope>NUCLEOTIDE SEQUENCE</scope>
</reference>
<keyword evidence="4" id="KW-1185">Reference proteome</keyword>
<dbReference type="AlphaFoldDB" id="T1EN43"/>
<reference evidence="3" key="3">
    <citation type="submission" date="2015-06" db="UniProtKB">
        <authorList>
            <consortium name="EnsemblMetazoa"/>
        </authorList>
    </citation>
    <scope>IDENTIFICATION</scope>
</reference>
<dbReference type="GO" id="GO:0061343">
    <property type="term" value="P:cell adhesion involved in heart morphogenesis"/>
    <property type="evidence" value="ECO:0000318"/>
    <property type="project" value="GO_Central"/>
</dbReference>
<dbReference type="RefSeq" id="XP_009008932.1">
    <property type="nucleotide sequence ID" value="XM_009010684.1"/>
</dbReference>
<protein>
    <submittedName>
        <fullName evidence="2 3">Uncharacterized protein</fullName>
    </submittedName>
</protein>
<dbReference type="InParanoid" id="T1EN43"/>
<feature type="coiled-coil region" evidence="1">
    <location>
        <begin position="5"/>
        <end position="32"/>
    </location>
</feature>
<dbReference type="CTD" id="20197993"/>
<dbReference type="GO" id="GO:0031012">
    <property type="term" value="C:extracellular matrix"/>
    <property type="evidence" value="ECO:0000318"/>
    <property type="project" value="GO_Central"/>
</dbReference>
<dbReference type="GO" id="GO:0007508">
    <property type="term" value="P:larval heart development"/>
    <property type="evidence" value="ECO:0000318"/>
    <property type="project" value="GO_Central"/>
</dbReference>
<dbReference type="PANTHER" id="PTHR33395">
    <property type="entry name" value="TRANSCRIPTASE, PUTATIVE-RELATED-RELATED"/>
    <property type="match status" value="1"/>
</dbReference>
<dbReference type="EMBL" id="AMQM01000101">
    <property type="status" value="NOT_ANNOTATED_CDS"/>
    <property type="molecule type" value="Genomic_DNA"/>
</dbReference>
<organism evidence="3 4">
    <name type="scientific">Helobdella robusta</name>
    <name type="common">Californian leech</name>
    <dbReference type="NCBI Taxonomy" id="6412"/>
    <lineage>
        <taxon>Eukaryota</taxon>
        <taxon>Metazoa</taxon>
        <taxon>Spiralia</taxon>
        <taxon>Lophotrochozoa</taxon>
        <taxon>Annelida</taxon>
        <taxon>Clitellata</taxon>
        <taxon>Hirudinea</taxon>
        <taxon>Rhynchobdellida</taxon>
        <taxon>Glossiphoniidae</taxon>
        <taxon>Helobdella</taxon>
    </lineage>
</organism>
<accession>T1EN43</accession>
<sequence>MTNIKNCKEIDYEAMKQKVAILKQESVEENERDSLSRHDSLDRRIKIIEDLIMNAMKKRSIIHNLIVASRDENDDALPKLISQKMEFEFGKSNIKYSNSIDDQNSVVTGIPEEAFGMNCPNKSIKISVLEQFIYMDGYYVEKLEELEKASKLFSDIRRAVITDIMDHKKSINLEALCEGSVFTSAVHDKDVVANIDYNSPIGNSDHIVLVFLLRHTWNLVRKRAKQKYNFNKGEYDKMRVYVRTELSKEMCVFKQVYNVVKHNEAWMYFCTVQNDATNKFIPLIDVGFIIMDLH</sequence>
<name>T1EN43_HELRO</name>
<evidence type="ECO:0000313" key="2">
    <source>
        <dbReference type="EMBL" id="ESO12212.1"/>
    </source>
</evidence>
<evidence type="ECO:0000313" key="4">
    <source>
        <dbReference type="Proteomes" id="UP000015101"/>
    </source>
</evidence>
<dbReference type="PANTHER" id="PTHR33395:SF21">
    <property type="entry name" value="PERICARDIN"/>
    <property type="match status" value="1"/>
</dbReference>
<dbReference type="EnsemblMetazoa" id="HelroT158679">
    <property type="protein sequence ID" value="HelroP158679"/>
    <property type="gene ID" value="HelroG158679"/>
</dbReference>
<dbReference type="HOGENOM" id="CLU_947568_0_0_1"/>
<proteinExistence type="predicted"/>
<gene>
    <name evidence="3" type="primary">20197993</name>
    <name evidence="2" type="ORF">HELRODRAFT_158679</name>
</gene>
<dbReference type="KEGG" id="hro:HELRODRAFT_158679"/>
<dbReference type="EMBL" id="KB095811">
    <property type="protein sequence ID" value="ESO12212.1"/>
    <property type="molecule type" value="Genomic_DNA"/>
</dbReference>
<reference evidence="4" key="1">
    <citation type="submission" date="2012-12" db="EMBL/GenBank/DDBJ databases">
        <authorList>
            <person name="Hellsten U."/>
            <person name="Grimwood J."/>
            <person name="Chapman J.A."/>
            <person name="Shapiro H."/>
            <person name="Aerts A."/>
            <person name="Otillar R.P."/>
            <person name="Terry A.Y."/>
            <person name="Boore J.L."/>
            <person name="Simakov O."/>
            <person name="Marletaz F."/>
            <person name="Cho S.-J."/>
            <person name="Edsinger-Gonzales E."/>
            <person name="Havlak P."/>
            <person name="Kuo D.-H."/>
            <person name="Larsson T."/>
            <person name="Lv J."/>
            <person name="Arendt D."/>
            <person name="Savage R."/>
            <person name="Osoegawa K."/>
            <person name="de Jong P."/>
            <person name="Lindberg D.R."/>
            <person name="Seaver E.C."/>
            <person name="Weisblat D.A."/>
            <person name="Putnam N.H."/>
            <person name="Grigoriev I.V."/>
            <person name="Rokhsar D.S."/>
        </authorList>
    </citation>
    <scope>NUCLEOTIDE SEQUENCE</scope>
</reference>
<keyword evidence="1" id="KW-0175">Coiled coil</keyword>
<dbReference type="Proteomes" id="UP000015101">
    <property type="component" value="Unassembled WGS sequence"/>
</dbReference>
<dbReference type="OrthoDB" id="448087at2759"/>
<evidence type="ECO:0000313" key="3">
    <source>
        <dbReference type="EnsemblMetazoa" id="HelroP158679"/>
    </source>
</evidence>
<evidence type="ECO:0000256" key="1">
    <source>
        <dbReference type="SAM" id="Coils"/>
    </source>
</evidence>